<dbReference type="OrthoDB" id="1435803at2759"/>
<evidence type="ECO:0000313" key="3">
    <source>
        <dbReference type="RefSeq" id="XP_014511740.1"/>
    </source>
</evidence>
<sequence length="318" mass="36382">MSLVGISYDYVDKGLLLAFEERFHFETSSFHLPVSEMTVTLDDVSSLLHLLVLGQLCDLEDVDFEESRCTIVDDGRASAELHAAHGAKVRLSWLRDIYVEHCEQQQWEYAARTYLLHLVGCSIFADKTGTSIRVSYLLLFRDVHACGRYALGVAALAYMYEQVGDANLASTRQMEGYLTLLQSWIYEHFPTLGRRRLVSSYMEDKPRAAKWESPRQGSTLLEVRVHLDALTYDLVICYPYESHRETRPFYGVCIFSGWIRIGDTLCRHFPERVLRQFGFQQSIPRDTPVVANVDILATDDAWLHYHDHVGVCSLADSI</sequence>
<dbReference type="GO" id="GO:0010073">
    <property type="term" value="P:meristem maintenance"/>
    <property type="evidence" value="ECO:0007669"/>
    <property type="project" value="InterPro"/>
</dbReference>
<dbReference type="AlphaFoldDB" id="A0A1S3V0A6"/>
<feature type="domain" description="Aminotransferase-like plant mobile" evidence="1">
    <location>
        <begin position="11"/>
        <end position="307"/>
    </location>
</feature>
<protein>
    <submittedName>
        <fullName evidence="3">Protein MAINTENANCE OF MERISTEMS-like</fullName>
    </submittedName>
</protein>
<dbReference type="InterPro" id="IPR044824">
    <property type="entry name" value="MAIN-like"/>
</dbReference>
<proteinExistence type="predicted"/>
<evidence type="ECO:0000313" key="2">
    <source>
        <dbReference type="Proteomes" id="UP000087766"/>
    </source>
</evidence>
<keyword evidence="2" id="KW-1185">Reference proteome</keyword>
<dbReference type="PANTHER" id="PTHR46033">
    <property type="entry name" value="PROTEIN MAIN-LIKE 2"/>
    <property type="match status" value="1"/>
</dbReference>
<accession>A0A1S3V0A6</accession>
<reference evidence="3" key="2">
    <citation type="submission" date="2025-08" db="UniProtKB">
        <authorList>
            <consortium name="RefSeq"/>
        </authorList>
    </citation>
    <scope>IDENTIFICATION</scope>
    <source>
        <tissue evidence="3">Leaf</tissue>
    </source>
</reference>
<organism evidence="2 3">
    <name type="scientific">Vigna radiata var. radiata</name>
    <name type="common">Mung bean</name>
    <name type="synonym">Phaseolus aureus</name>
    <dbReference type="NCBI Taxonomy" id="3916"/>
    <lineage>
        <taxon>Eukaryota</taxon>
        <taxon>Viridiplantae</taxon>
        <taxon>Streptophyta</taxon>
        <taxon>Embryophyta</taxon>
        <taxon>Tracheophyta</taxon>
        <taxon>Spermatophyta</taxon>
        <taxon>Magnoliopsida</taxon>
        <taxon>eudicotyledons</taxon>
        <taxon>Gunneridae</taxon>
        <taxon>Pentapetalae</taxon>
        <taxon>rosids</taxon>
        <taxon>fabids</taxon>
        <taxon>Fabales</taxon>
        <taxon>Fabaceae</taxon>
        <taxon>Papilionoideae</taxon>
        <taxon>50 kb inversion clade</taxon>
        <taxon>NPAAA clade</taxon>
        <taxon>indigoferoid/millettioid clade</taxon>
        <taxon>Phaseoleae</taxon>
        <taxon>Vigna</taxon>
    </lineage>
</organism>
<gene>
    <name evidence="3" type="primary">LOC106770444</name>
</gene>
<dbReference type="RefSeq" id="XP_014511740.1">
    <property type="nucleotide sequence ID" value="XM_014656254.1"/>
</dbReference>
<dbReference type="Proteomes" id="UP000087766">
    <property type="component" value="Chromosome 8"/>
</dbReference>
<dbReference type="PANTHER" id="PTHR46033:SF80">
    <property type="entry name" value="PROTEIN MAIN-LIKE 2-LIKE"/>
    <property type="match status" value="1"/>
</dbReference>
<dbReference type="Pfam" id="PF10536">
    <property type="entry name" value="PMD"/>
    <property type="match status" value="1"/>
</dbReference>
<dbReference type="KEGG" id="vra:106770444"/>
<evidence type="ECO:0000259" key="1">
    <source>
        <dbReference type="Pfam" id="PF10536"/>
    </source>
</evidence>
<dbReference type="InterPro" id="IPR019557">
    <property type="entry name" value="AminoTfrase-like_pln_mobile"/>
</dbReference>
<name>A0A1S3V0A6_VIGRR</name>
<dbReference type="GeneID" id="106770444"/>
<reference evidence="2" key="1">
    <citation type="journal article" date="2014" name="Nat. Commun.">
        <title>Genome sequence of mungbean and insights into evolution within Vigna species.</title>
        <authorList>
            <person name="Kang Y.J."/>
            <person name="Kim S.K."/>
            <person name="Kim M.Y."/>
            <person name="Lestari P."/>
            <person name="Kim K.H."/>
            <person name="Ha B.K."/>
            <person name="Jun T.H."/>
            <person name="Hwang W.J."/>
            <person name="Lee T."/>
            <person name="Lee J."/>
            <person name="Shim S."/>
            <person name="Yoon M.Y."/>
            <person name="Jang Y.E."/>
            <person name="Han K.S."/>
            <person name="Taeprayoon P."/>
            <person name="Yoon N."/>
            <person name="Somta P."/>
            <person name="Tanya P."/>
            <person name="Kim K.S."/>
            <person name="Gwag J.G."/>
            <person name="Moon J.K."/>
            <person name="Lee Y.H."/>
            <person name="Park B.S."/>
            <person name="Bombarely A."/>
            <person name="Doyle J.J."/>
            <person name="Jackson S.A."/>
            <person name="Schafleitner R."/>
            <person name="Srinives P."/>
            <person name="Varshney R.K."/>
            <person name="Lee S.H."/>
        </authorList>
    </citation>
    <scope>NUCLEOTIDE SEQUENCE [LARGE SCALE GENOMIC DNA]</scope>
    <source>
        <strain evidence="2">cv. VC1973A</strain>
    </source>
</reference>